<dbReference type="EMBL" id="CP024307">
    <property type="protein sequence ID" value="AUX77822.1"/>
    <property type="molecule type" value="Genomic_DNA"/>
</dbReference>
<gene>
    <name evidence="3" type="ORF">NXT3_CH03280</name>
</gene>
<evidence type="ECO:0000313" key="3">
    <source>
        <dbReference type="EMBL" id="AUX77822.1"/>
    </source>
</evidence>
<feature type="region of interest" description="Disordered" evidence="2">
    <location>
        <begin position="1"/>
        <end position="42"/>
    </location>
</feature>
<evidence type="ECO:0000256" key="2">
    <source>
        <dbReference type="SAM" id="MobiDB-lite"/>
    </source>
</evidence>
<dbReference type="AlphaFoldDB" id="A0A2L0H9I3"/>
<evidence type="ECO:0000256" key="1">
    <source>
        <dbReference type="SAM" id="Coils"/>
    </source>
</evidence>
<name>A0A2L0H9I3_RHIFR</name>
<keyword evidence="1" id="KW-0175">Coiled coil</keyword>
<feature type="compositionally biased region" description="Polar residues" evidence="2">
    <location>
        <begin position="1"/>
        <end position="35"/>
    </location>
</feature>
<proteinExistence type="predicted"/>
<protein>
    <submittedName>
        <fullName evidence="3">Uncharacterized protein</fullName>
    </submittedName>
</protein>
<accession>A0A2L0H9I3</accession>
<feature type="coiled-coil region" evidence="1">
    <location>
        <begin position="42"/>
        <end position="69"/>
    </location>
</feature>
<dbReference type="Proteomes" id="UP000239340">
    <property type="component" value="Chromosome"/>
</dbReference>
<organism evidence="3 4">
    <name type="scientific">Rhizobium fredii</name>
    <name type="common">Sinorhizobium fredii</name>
    <dbReference type="NCBI Taxonomy" id="380"/>
    <lineage>
        <taxon>Bacteria</taxon>
        <taxon>Pseudomonadati</taxon>
        <taxon>Pseudomonadota</taxon>
        <taxon>Alphaproteobacteria</taxon>
        <taxon>Hyphomicrobiales</taxon>
        <taxon>Rhizobiaceae</taxon>
        <taxon>Sinorhizobium/Ensifer group</taxon>
        <taxon>Sinorhizobium</taxon>
    </lineage>
</organism>
<reference evidence="3 4" key="1">
    <citation type="submission" date="2017-10" db="EMBL/GenBank/DDBJ databases">
        <title>Analysis of the genome sequences of Rhizobium populations associated to common bean (phaseolus vulgaris).</title>
        <authorList>
            <person name="Bustos P."/>
            <person name="Santamaria R.I."/>
            <person name="Miranda-Sanchez F."/>
            <person name="Perez-Carrascal O."/>
            <person name="Juarez S."/>
            <person name="Lozano L."/>
            <person name="Martinez-Flores I."/>
            <person name="Vinuesa P."/>
            <person name="Martinez-Romero E."/>
            <person name="Cevallos M.A."/>
            <person name="Romero D."/>
            <person name="Davila G."/>
            <person name="Gonzalez V."/>
        </authorList>
    </citation>
    <scope>NUCLEOTIDE SEQUENCE [LARGE SCALE GENOMIC DNA]</scope>
    <source>
        <strain evidence="3 4">NXT3</strain>
    </source>
</reference>
<sequence>MAVSDGPQSAQSATGQKSLHIPHQTTGVQIMTDTPTPQPNERKQLARRIAELEAAIAMEQRRMLELMSKAPTGPMPH</sequence>
<evidence type="ECO:0000313" key="4">
    <source>
        <dbReference type="Proteomes" id="UP000239340"/>
    </source>
</evidence>